<dbReference type="Proteomes" id="UP000314294">
    <property type="component" value="Unassembled WGS sequence"/>
</dbReference>
<organism evidence="2 3">
    <name type="scientific">Liparis tanakae</name>
    <name type="common">Tanaka's snailfish</name>
    <dbReference type="NCBI Taxonomy" id="230148"/>
    <lineage>
        <taxon>Eukaryota</taxon>
        <taxon>Metazoa</taxon>
        <taxon>Chordata</taxon>
        <taxon>Craniata</taxon>
        <taxon>Vertebrata</taxon>
        <taxon>Euteleostomi</taxon>
        <taxon>Actinopterygii</taxon>
        <taxon>Neopterygii</taxon>
        <taxon>Teleostei</taxon>
        <taxon>Neoteleostei</taxon>
        <taxon>Acanthomorphata</taxon>
        <taxon>Eupercaria</taxon>
        <taxon>Perciformes</taxon>
        <taxon>Cottioidei</taxon>
        <taxon>Cottales</taxon>
        <taxon>Liparidae</taxon>
        <taxon>Liparis</taxon>
    </lineage>
</organism>
<gene>
    <name evidence="2" type="ORF">EYF80_002405</name>
</gene>
<dbReference type="EMBL" id="SRLO01000011">
    <property type="protein sequence ID" value="TNN87203.1"/>
    <property type="molecule type" value="Genomic_DNA"/>
</dbReference>
<evidence type="ECO:0000313" key="3">
    <source>
        <dbReference type="Proteomes" id="UP000314294"/>
    </source>
</evidence>
<comment type="caution">
    <text evidence="2">The sequence shown here is derived from an EMBL/GenBank/DDBJ whole genome shotgun (WGS) entry which is preliminary data.</text>
</comment>
<reference evidence="2 3" key="1">
    <citation type="submission" date="2019-03" db="EMBL/GenBank/DDBJ databases">
        <title>First draft genome of Liparis tanakae, snailfish: a comprehensive survey of snailfish specific genes.</title>
        <authorList>
            <person name="Kim W."/>
            <person name="Song I."/>
            <person name="Jeong J.-H."/>
            <person name="Kim D."/>
            <person name="Kim S."/>
            <person name="Ryu S."/>
            <person name="Song J.Y."/>
            <person name="Lee S.K."/>
        </authorList>
    </citation>
    <scope>NUCLEOTIDE SEQUENCE [LARGE SCALE GENOMIC DNA]</scope>
    <source>
        <tissue evidence="2">Muscle</tissue>
    </source>
</reference>
<sequence>MYSYVSHFESVRLSQESPARRGCRIHMPENISVGDRQRSDQVSNITVSEKKNPLFHSDSPPLTRGHRWDKV</sequence>
<accession>A0A4Z2JBS1</accession>
<protein>
    <submittedName>
        <fullName evidence="2">Uncharacterized protein</fullName>
    </submittedName>
</protein>
<proteinExistence type="predicted"/>
<dbReference type="AlphaFoldDB" id="A0A4Z2JBS1"/>
<evidence type="ECO:0000256" key="1">
    <source>
        <dbReference type="SAM" id="MobiDB-lite"/>
    </source>
</evidence>
<keyword evidence="3" id="KW-1185">Reference proteome</keyword>
<name>A0A4Z2JBS1_9TELE</name>
<feature type="region of interest" description="Disordered" evidence="1">
    <location>
        <begin position="34"/>
        <end position="71"/>
    </location>
</feature>
<evidence type="ECO:0000313" key="2">
    <source>
        <dbReference type="EMBL" id="TNN87203.1"/>
    </source>
</evidence>